<gene>
    <name evidence="2" type="ORF">D641_0109725</name>
</gene>
<dbReference type="HOGENOM" id="CLU_432569_0_0_11"/>
<dbReference type="RefSeq" id="WP_017823471.1">
    <property type="nucleotide sequence ID" value="NZ_AORC01000011.1"/>
</dbReference>
<feature type="region of interest" description="Disordered" evidence="1">
    <location>
        <begin position="124"/>
        <end position="148"/>
    </location>
</feature>
<feature type="compositionally biased region" description="Low complexity" evidence="1">
    <location>
        <begin position="131"/>
        <end position="147"/>
    </location>
</feature>
<protein>
    <submittedName>
        <fullName evidence="2">Uncharacterized protein</fullName>
    </submittedName>
</protein>
<accession>A0A022KW73</accession>
<feature type="compositionally biased region" description="Basic and acidic residues" evidence="1">
    <location>
        <begin position="457"/>
        <end position="486"/>
    </location>
</feature>
<dbReference type="STRING" id="1249481.D641_0109725"/>
<dbReference type="EMBL" id="AORC01000011">
    <property type="protein sequence ID" value="EYT49027.1"/>
    <property type="molecule type" value="Genomic_DNA"/>
</dbReference>
<proteinExistence type="predicted"/>
<evidence type="ECO:0000256" key="1">
    <source>
        <dbReference type="SAM" id="MobiDB-lite"/>
    </source>
</evidence>
<evidence type="ECO:0000313" key="2">
    <source>
        <dbReference type="EMBL" id="EYT49027.1"/>
    </source>
</evidence>
<name>A0A022KW73_9MICO</name>
<sequence>MDETGNYAYYFEALGRGERQGARDSRSEHFATKDIEEALVRETVQNSLDARAGREPVRVRFALHNVSTASIPGFDSYVSALRSSVDQGAGTLEGAQPLHAALERTERAIVPVLYVHDFGTTGLRGNESDPTSGLSSLTNSSGVSSASDGRGGSFGIGAAVGVLASRLRAVAYLTRKFDGDGSTIYASWTHLAGHVDSEGVERHARGIFTDLREQNRLVYPRFREDGFGPFHQRDEPGTSVIVLDYRGADDDPTLEKLRQAALQSFWAAILKGDLILEGAHDDGEWTVDSSNLDEHLSKDSLLAEKTLPFRRALDEEPVTTVIDTLGEVRLHIKALDEGDLPTAHTRPLYTTTMRKPRMRIATWANRSIPRPYAAVLSCTTDEGNEFLRQMEGPSHDDWTNRGAPGQSAVLRNIKELLKQSLRSRFSYETSDAVAVPGLSEDLPDTVPFDDDSPLPLPEDKGVAGHESWERQSPERESNADPSKPVERLLPVPVPDGNGGRGDDPGDLDPVREQKPGSGESSKPRTRTGRGGPASGQVSVRTFSGPGDEWIEVRLRTGSDTATTTGVRFFGLDGADRDMPLTLLNAVDAEGRALATEGNLLKEVVIAPGSSTRLQVRFLETGKARIEARTDAA</sequence>
<feature type="region of interest" description="Disordered" evidence="1">
    <location>
        <begin position="436"/>
        <end position="543"/>
    </location>
</feature>
<feature type="compositionally biased region" description="Basic and acidic residues" evidence="1">
    <location>
        <begin position="500"/>
        <end position="514"/>
    </location>
</feature>
<evidence type="ECO:0000313" key="3">
    <source>
        <dbReference type="Proteomes" id="UP000019754"/>
    </source>
</evidence>
<dbReference type="AlphaFoldDB" id="A0A022KW73"/>
<feature type="compositionally biased region" description="Acidic residues" evidence="1">
    <location>
        <begin position="441"/>
        <end position="452"/>
    </location>
</feature>
<organism evidence="2 3">
    <name type="scientific">Brachybacterium muris UCD-AY4</name>
    <dbReference type="NCBI Taxonomy" id="1249481"/>
    <lineage>
        <taxon>Bacteria</taxon>
        <taxon>Bacillati</taxon>
        <taxon>Actinomycetota</taxon>
        <taxon>Actinomycetes</taxon>
        <taxon>Micrococcales</taxon>
        <taxon>Dermabacteraceae</taxon>
        <taxon>Brachybacterium</taxon>
    </lineage>
</organism>
<keyword evidence="3" id="KW-1185">Reference proteome</keyword>
<reference evidence="2 3" key="1">
    <citation type="journal article" date="2013" name="Genome Announc.">
        <title>Draft genome sequence of an Actinobacterium, Brachybacterium muris strain UCD-AY4.</title>
        <authorList>
            <person name="Lo J.R."/>
            <person name="Lang J.M."/>
            <person name="Darling A.E."/>
            <person name="Eisen J.A."/>
            <person name="Coil D.A."/>
        </authorList>
    </citation>
    <scope>NUCLEOTIDE SEQUENCE [LARGE SCALE GENOMIC DNA]</scope>
    <source>
        <strain evidence="2 3">UCD-AY4</strain>
    </source>
</reference>
<comment type="caution">
    <text evidence="2">The sequence shown here is derived from an EMBL/GenBank/DDBJ whole genome shotgun (WGS) entry which is preliminary data.</text>
</comment>
<dbReference type="OrthoDB" id="3267770at2"/>
<dbReference type="Proteomes" id="UP000019754">
    <property type="component" value="Unassembled WGS sequence"/>
</dbReference>